<comment type="caution">
    <text evidence="10">The sequence shown here is derived from an EMBL/GenBank/DDBJ whole genome shotgun (WGS) entry which is preliminary data.</text>
</comment>
<accession>A0A853BKM6</accession>
<evidence type="ECO:0000256" key="6">
    <source>
        <dbReference type="SAM" id="MobiDB-lite"/>
    </source>
</evidence>
<dbReference type="GO" id="GO:0005975">
    <property type="term" value="P:carbohydrate metabolic process"/>
    <property type="evidence" value="ECO:0007669"/>
    <property type="project" value="InterPro"/>
</dbReference>
<dbReference type="InterPro" id="IPR002772">
    <property type="entry name" value="Glyco_hydro_3_C"/>
</dbReference>
<evidence type="ECO:0000259" key="8">
    <source>
        <dbReference type="Pfam" id="PF00933"/>
    </source>
</evidence>
<dbReference type="Pfam" id="PF01915">
    <property type="entry name" value="Glyco_hydro_3_C"/>
    <property type="match status" value="1"/>
</dbReference>
<dbReference type="InterPro" id="IPR017853">
    <property type="entry name" value="GH"/>
</dbReference>
<comment type="similarity">
    <text evidence="2">Belongs to the glycosyl hydrolase 3 family.</text>
</comment>
<evidence type="ECO:0000256" key="1">
    <source>
        <dbReference type="ARBA" id="ARBA00001231"/>
    </source>
</evidence>
<dbReference type="PANTHER" id="PTHR30480:SF13">
    <property type="entry name" value="BETA-HEXOSAMINIDASE"/>
    <property type="match status" value="1"/>
</dbReference>
<evidence type="ECO:0000313" key="10">
    <source>
        <dbReference type="EMBL" id="NYI96059.1"/>
    </source>
</evidence>
<keyword evidence="5 10" id="KW-0326">Glycosidase</keyword>
<evidence type="ECO:0000256" key="5">
    <source>
        <dbReference type="ARBA" id="ARBA00023295"/>
    </source>
</evidence>
<organism evidence="10 11">
    <name type="scientific">Streptomonospora nanhaiensis</name>
    <dbReference type="NCBI Taxonomy" id="1323731"/>
    <lineage>
        <taxon>Bacteria</taxon>
        <taxon>Bacillati</taxon>
        <taxon>Actinomycetota</taxon>
        <taxon>Actinomycetes</taxon>
        <taxon>Streptosporangiales</taxon>
        <taxon>Nocardiopsidaceae</taxon>
        <taxon>Streptomonospora</taxon>
    </lineage>
</organism>
<dbReference type="SUPFAM" id="SSF52279">
    <property type="entry name" value="Beta-D-glucan exohydrolase, C-terminal domain"/>
    <property type="match status" value="1"/>
</dbReference>
<dbReference type="RefSeq" id="WP_179767483.1">
    <property type="nucleotide sequence ID" value="NZ_JACCFO010000001.1"/>
</dbReference>
<feature type="region of interest" description="Disordered" evidence="6">
    <location>
        <begin position="25"/>
        <end position="57"/>
    </location>
</feature>
<feature type="domain" description="Glycoside hydrolase family 3 N-terminal" evidence="8">
    <location>
        <begin position="63"/>
        <end position="382"/>
    </location>
</feature>
<reference evidence="10 11" key="1">
    <citation type="submission" date="2020-07" db="EMBL/GenBank/DDBJ databases">
        <title>Sequencing the genomes of 1000 actinobacteria strains.</title>
        <authorList>
            <person name="Klenk H.-P."/>
        </authorList>
    </citation>
    <scope>NUCLEOTIDE SEQUENCE [LARGE SCALE GENOMIC DNA]</scope>
    <source>
        <strain evidence="10 11">DSM 45927</strain>
    </source>
</reference>
<evidence type="ECO:0000256" key="2">
    <source>
        <dbReference type="ARBA" id="ARBA00005336"/>
    </source>
</evidence>
<dbReference type="Gene3D" id="3.20.20.300">
    <property type="entry name" value="Glycoside hydrolase, family 3, N-terminal domain"/>
    <property type="match status" value="1"/>
</dbReference>
<dbReference type="Proteomes" id="UP000575985">
    <property type="component" value="Unassembled WGS sequence"/>
</dbReference>
<dbReference type="AlphaFoldDB" id="A0A853BKM6"/>
<dbReference type="GO" id="GO:0009254">
    <property type="term" value="P:peptidoglycan turnover"/>
    <property type="evidence" value="ECO:0007669"/>
    <property type="project" value="TreeGrafter"/>
</dbReference>
<dbReference type="PANTHER" id="PTHR30480">
    <property type="entry name" value="BETA-HEXOSAMINIDASE-RELATED"/>
    <property type="match status" value="1"/>
</dbReference>
<feature type="chain" id="PRO_5032672362" description="beta-N-acetylhexosaminidase" evidence="7">
    <location>
        <begin position="24"/>
        <end position="561"/>
    </location>
</feature>
<keyword evidence="4 10" id="KW-0378">Hydrolase</keyword>
<dbReference type="EC" id="3.2.1.52" evidence="3"/>
<dbReference type="InterPro" id="IPR001764">
    <property type="entry name" value="Glyco_hydro_3_N"/>
</dbReference>
<dbReference type="InterPro" id="IPR036881">
    <property type="entry name" value="Glyco_hydro_3_C_sf"/>
</dbReference>
<evidence type="ECO:0000313" key="11">
    <source>
        <dbReference type="Proteomes" id="UP000575985"/>
    </source>
</evidence>
<feature type="signal peptide" evidence="7">
    <location>
        <begin position="1"/>
        <end position="23"/>
    </location>
</feature>
<dbReference type="PROSITE" id="PS51257">
    <property type="entry name" value="PROKAR_LIPOPROTEIN"/>
    <property type="match status" value="1"/>
</dbReference>
<name>A0A853BKM6_9ACTN</name>
<dbReference type="InterPro" id="IPR050226">
    <property type="entry name" value="NagZ_Beta-hexosaminidase"/>
</dbReference>
<keyword evidence="7" id="KW-0732">Signal</keyword>
<evidence type="ECO:0000256" key="3">
    <source>
        <dbReference type="ARBA" id="ARBA00012663"/>
    </source>
</evidence>
<feature type="domain" description="Glycoside hydrolase family 3 C-terminal" evidence="9">
    <location>
        <begin position="479"/>
        <end position="551"/>
    </location>
</feature>
<feature type="compositionally biased region" description="Basic and acidic residues" evidence="6">
    <location>
        <begin position="39"/>
        <end position="55"/>
    </location>
</feature>
<dbReference type="Gene3D" id="3.40.50.1700">
    <property type="entry name" value="Glycoside hydrolase family 3 C-terminal domain"/>
    <property type="match status" value="2"/>
</dbReference>
<dbReference type="EMBL" id="JACCFO010000001">
    <property type="protein sequence ID" value="NYI96059.1"/>
    <property type="molecule type" value="Genomic_DNA"/>
</dbReference>
<dbReference type="GO" id="GO:0004563">
    <property type="term" value="F:beta-N-acetylhexosaminidase activity"/>
    <property type="evidence" value="ECO:0007669"/>
    <property type="project" value="UniProtKB-EC"/>
</dbReference>
<dbReference type="Pfam" id="PF00933">
    <property type="entry name" value="Glyco_hydro_3"/>
    <property type="match status" value="1"/>
</dbReference>
<evidence type="ECO:0000256" key="7">
    <source>
        <dbReference type="SAM" id="SignalP"/>
    </source>
</evidence>
<comment type="catalytic activity">
    <reaction evidence="1">
        <text>Hydrolysis of terminal non-reducing N-acetyl-D-hexosamine residues in N-acetyl-beta-D-hexosaminides.</text>
        <dbReference type="EC" id="3.2.1.52"/>
    </reaction>
</comment>
<evidence type="ECO:0000259" key="9">
    <source>
        <dbReference type="Pfam" id="PF01915"/>
    </source>
</evidence>
<dbReference type="InterPro" id="IPR036962">
    <property type="entry name" value="Glyco_hydro_3_N_sf"/>
</dbReference>
<keyword evidence="11" id="KW-1185">Reference proteome</keyword>
<dbReference type="SUPFAM" id="SSF51445">
    <property type="entry name" value="(Trans)glycosidases"/>
    <property type="match status" value="1"/>
</dbReference>
<protein>
    <recommendedName>
        <fullName evidence="3">beta-N-acetylhexosaminidase</fullName>
        <ecNumber evidence="3">3.2.1.52</ecNumber>
    </recommendedName>
</protein>
<evidence type="ECO:0000256" key="4">
    <source>
        <dbReference type="ARBA" id="ARBA00022801"/>
    </source>
</evidence>
<sequence length="561" mass="57732">MHLCRALALLGALVLLLTSSACAQGGSGGPSGPSASPDAQERERERERLAEEKADQVLADMSTDDKIGQLLVLTAQGTTAQDSAGLIERYRPGGLIYFPESLTGAEQIARMSNGLQRAAADHGAGVPLFLGVDQEQGMVSRVPVGTRFSDAMAVGATRDPGQAATLARVTAEELTALGINLDYAPDADVNSNPANPVIGIRSFGSDPGLVADLAAAEAEAFSDAGVVPVVKHFPGHGDTAVDSHTGLPVVDKTREEWEREDLPPFRRAVESGVDAVMTAHVVLPALDDSGEPATLSPRVVQDVLRDDLGYDGIVTTDALNMEGVRQTHDDGEVAVRAVLAGVDQLLMPPDPQAAVDALRAAVEDGRISRDRLDDSVRRILKVKAERGLFDAEPVDAQAAADALGTDDHRAAAAELADRSVTLLRNEGGALPLAEGATVSVTGSGAEEIGAELERLGFTVTADPAGADLAVVGTLNARGDAGQAALVESAAATGTPVAVVAQGNPYDIAELPGADAYLAVYSAVDPARAAAARAIAGEVAPSGRLPVDIPGTDLEFGDGLEY</sequence>
<gene>
    <name evidence="10" type="ORF">HNR12_002336</name>
</gene>
<proteinExistence type="inferred from homology"/>